<dbReference type="Pfam" id="PF02272">
    <property type="entry name" value="DHHA1"/>
    <property type="match status" value="1"/>
</dbReference>
<protein>
    <recommendedName>
        <fullName evidence="2">Single-stranded-DNA-specific exonuclease RecJ</fullName>
    </recommendedName>
</protein>
<proteinExistence type="inferred from homology"/>
<comment type="caution">
    <text evidence="9">The sequence shown here is derived from an EMBL/GenBank/DDBJ whole genome shotgun (WGS) entry which is preliminary data.</text>
</comment>
<dbReference type="Pfam" id="PF01368">
    <property type="entry name" value="DHH"/>
    <property type="match status" value="1"/>
</dbReference>
<evidence type="ECO:0000256" key="1">
    <source>
        <dbReference type="ARBA" id="ARBA00005915"/>
    </source>
</evidence>
<dbReference type="InterPro" id="IPR051673">
    <property type="entry name" value="SSDNA_exonuclease_RecJ"/>
</dbReference>
<dbReference type="GO" id="GO:0006281">
    <property type="term" value="P:DNA repair"/>
    <property type="evidence" value="ECO:0007669"/>
    <property type="project" value="InterPro"/>
</dbReference>
<dbReference type="GO" id="GO:0003676">
    <property type="term" value="F:nucleic acid binding"/>
    <property type="evidence" value="ECO:0007669"/>
    <property type="project" value="InterPro"/>
</dbReference>
<evidence type="ECO:0000259" key="6">
    <source>
        <dbReference type="Pfam" id="PF01368"/>
    </source>
</evidence>
<evidence type="ECO:0000256" key="2">
    <source>
        <dbReference type="ARBA" id="ARBA00019841"/>
    </source>
</evidence>
<feature type="domain" description="DHHA1" evidence="7">
    <location>
        <begin position="346"/>
        <end position="436"/>
    </location>
</feature>
<dbReference type="Gene3D" id="3.90.1640.30">
    <property type="match status" value="1"/>
</dbReference>
<dbReference type="AlphaFoldDB" id="A0A1F7X839"/>
<dbReference type="NCBIfam" id="TIGR00644">
    <property type="entry name" value="recJ"/>
    <property type="match status" value="1"/>
</dbReference>
<gene>
    <name evidence="9" type="ORF">A2Z67_04140</name>
</gene>
<evidence type="ECO:0000313" key="10">
    <source>
        <dbReference type="Proteomes" id="UP000176939"/>
    </source>
</evidence>
<feature type="domain" description="DDH" evidence="6">
    <location>
        <begin position="85"/>
        <end position="229"/>
    </location>
</feature>
<dbReference type="InterPro" id="IPR003156">
    <property type="entry name" value="DHHA1_dom"/>
</dbReference>
<feature type="domain" description="RecJ OB" evidence="8">
    <location>
        <begin position="454"/>
        <end position="559"/>
    </location>
</feature>
<dbReference type="Gene3D" id="2.40.50.460">
    <property type="match status" value="1"/>
</dbReference>
<dbReference type="PANTHER" id="PTHR30255">
    <property type="entry name" value="SINGLE-STRANDED-DNA-SPECIFIC EXONUCLEASE RECJ"/>
    <property type="match status" value="1"/>
</dbReference>
<evidence type="ECO:0000313" key="9">
    <source>
        <dbReference type="EMBL" id="OGM10558.1"/>
    </source>
</evidence>
<dbReference type="SUPFAM" id="SSF64182">
    <property type="entry name" value="DHH phosphoesterases"/>
    <property type="match status" value="1"/>
</dbReference>
<keyword evidence="3" id="KW-0540">Nuclease</keyword>
<organism evidence="9 10">
    <name type="scientific">Candidatus Woesebacteria bacterium RBG_13_36_22</name>
    <dbReference type="NCBI Taxonomy" id="1802478"/>
    <lineage>
        <taxon>Bacteria</taxon>
        <taxon>Candidatus Woeseibacteriota</taxon>
    </lineage>
</organism>
<dbReference type="Proteomes" id="UP000176939">
    <property type="component" value="Unassembled WGS sequence"/>
</dbReference>
<dbReference type="Pfam" id="PF17768">
    <property type="entry name" value="RecJ_OB"/>
    <property type="match status" value="1"/>
</dbReference>
<dbReference type="InterPro" id="IPR041122">
    <property type="entry name" value="RecJ_OB"/>
</dbReference>
<dbReference type="InterPro" id="IPR004610">
    <property type="entry name" value="RecJ"/>
</dbReference>
<evidence type="ECO:0000259" key="7">
    <source>
        <dbReference type="Pfam" id="PF02272"/>
    </source>
</evidence>
<dbReference type="GO" id="GO:0008409">
    <property type="term" value="F:5'-3' exonuclease activity"/>
    <property type="evidence" value="ECO:0007669"/>
    <property type="project" value="InterPro"/>
</dbReference>
<dbReference type="InterPro" id="IPR038763">
    <property type="entry name" value="DHH_sf"/>
</dbReference>
<dbReference type="InterPro" id="IPR001667">
    <property type="entry name" value="DDH_dom"/>
</dbReference>
<evidence type="ECO:0000259" key="8">
    <source>
        <dbReference type="Pfam" id="PF17768"/>
    </source>
</evidence>
<evidence type="ECO:0000256" key="3">
    <source>
        <dbReference type="ARBA" id="ARBA00022722"/>
    </source>
</evidence>
<name>A0A1F7X839_9BACT</name>
<accession>A0A1F7X839</accession>
<dbReference type="GO" id="GO:0006310">
    <property type="term" value="P:DNA recombination"/>
    <property type="evidence" value="ECO:0007669"/>
    <property type="project" value="InterPro"/>
</dbReference>
<keyword evidence="5 9" id="KW-0269">Exonuclease</keyword>
<evidence type="ECO:0000256" key="5">
    <source>
        <dbReference type="ARBA" id="ARBA00022839"/>
    </source>
</evidence>
<reference evidence="9 10" key="1">
    <citation type="journal article" date="2016" name="Nat. Commun.">
        <title>Thousands of microbial genomes shed light on interconnected biogeochemical processes in an aquifer system.</title>
        <authorList>
            <person name="Anantharaman K."/>
            <person name="Brown C.T."/>
            <person name="Hug L.A."/>
            <person name="Sharon I."/>
            <person name="Castelle C.J."/>
            <person name="Probst A.J."/>
            <person name="Thomas B.C."/>
            <person name="Singh A."/>
            <person name="Wilkins M.J."/>
            <person name="Karaoz U."/>
            <person name="Brodie E.L."/>
            <person name="Williams K.H."/>
            <person name="Hubbard S.S."/>
            <person name="Banfield J.F."/>
        </authorList>
    </citation>
    <scope>NUCLEOTIDE SEQUENCE [LARGE SCALE GENOMIC DNA]</scope>
</reference>
<dbReference type="PANTHER" id="PTHR30255:SF2">
    <property type="entry name" value="SINGLE-STRANDED-DNA-SPECIFIC EXONUCLEASE RECJ"/>
    <property type="match status" value="1"/>
</dbReference>
<dbReference type="EMBL" id="MGFQ01000005">
    <property type="protein sequence ID" value="OGM10558.1"/>
    <property type="molecule type" value="Genomic_DNA"/>
</dbReference>
<keyword evidence="4" id="KW-0378">Hydrolase</keyword>
<sequence>MSFKNHKTKRWEILYKNPKSKITITNEKIVDILLKNRGIKTVKEKKEFFKPTLPEKLEIRNLGINEIYLNKAIKRIQKAFKDKEKVIIYGDYDADGICASAILWEALYSLGLDVTPYIPERFSEGYGINFTSVEKLKSQYPDLKLIITVDNGIVAAKAINKVQKLGIDVIITDHHLKKDKLPSAFSIIHTVKTSGSGIAWILAREILRRFKTSSIFQINKSLELVAIGTIADQIPLIGANRSFAKYGLVELNDTQRYGLNALFREAGLKKGSIGSYAIGFIIAPRLNAMGRLEHAIDSLRLLCTKSPARATELAIHLGRTNAKRQKVVEEVLLHAKEEAILKSSKGIIVLSHESYHEGVIGLAAAKLVEEFWRPAIVLSRGKNISKASARSIPGFNIIEFIQKYDTYLEGGGGHPMAAGFSIKTEKIAEFSKLVEEDSEKILNKEMLTKTLKADLEIDFNIIDSSLLEKIKEFEPVGLGNPIPIFVTKNVDVLDAKTVGIDSKHLKLKLKNSDKILNGIAFGMGEIRKSISPEKKIDIAYGIEENNWNGDKNLEVKIKDIKF</sequence>
<evidence type="ECO:0000256" key="4">
    <source>
        <dbReference type="ARBA" id="ARBA00022801"/>
    </source>
</evidence>
<comment type="similarity">
    <text evidence="1">Belongs to the RecJ family.</text>
</comment>